<dbReference type="AlphaFoldDB" id="A0A0D8ZX97"/>
<gene>
    <name evidence="1" type="ORF">UH38_02825</name>
</gene>
<sequence length="149" mass="16915">MDNINALNSFAIAQISLDLYLPQQVEAIASQAKVGTRIPQRKANYSDKTRIRFKDAQGMVFRRTGLKTSSEVKKYLKVLKISLDLRLTSAWREINLNLVEKIVALITNCPLFKVGDRVYSLEYSPSQIRLEPWSPFVVRAIADGMVVLE</sequence>
<evidence type="ECO:0000313" key="1">
    <source>
        <dbReference type="EMBL" id="KJH73022.1"/>
    </source>
</evidence>
<keyword evidence="2" id="KW-1185">Reference proteome</keyword>
<organism evidence="1 2">
    <name type="scientific">Aliterella atlantica CENA595</name>
    <dbReference type="NCBI Taxonomy" id="1618023"/>
    <lineage>
        <taxon>Bacteria</taxon>
        <taxon>Bacillati</taxon>
        <taxon>Cyanobacteriota</taxon>
        <taxon>Cyanophyceae</taxon>
        <taxon>Chroococcidiopsidales</taxon>
        <taxon>Aliterellaceae</taxon>
        <taxon>Aliterella</taxon>
    </lineage>
</organism>
<name>A0A0D8ZX97_9CYAN</name>
<proteinExistence type="predicted"/>
<comment type="caution">
    <text evidence="1">The sequence shown here is derived from an EMBL/GenBank/DDBJ whole genome shotgun (WGS) entry which is preliminary data.</text>
</comment>
<dbReference type="Proteomes" id="UP000032452">
    <property type="component" value="Unassembled WGS sequence"/>
</dbReference>
<reference evidence="1 2" key="1">
    <citation type="submission" date="2015-02" db="EMBL/GenBank/DDBJ databases">
        <title>Draft genome of a novel marine cyanobacterium (Chroococcales) isolated from South Atlantic Ocean.</title>
        <authorList>
            <person name="Rigonato J."/>
            <person name="Alvarenga D.O."/>
            <person name="Branco L.H."/>
            <person name="Varani A.M."/>
            <person name="Brandini F.P."/>
            <person name="Fiore M.F."/>
        </authorList>
    </citation>
    <scope>NUCLEOTIDE SEQUENCE [LARGE SCALE GENOMIC DNA]</scope>
    <source>
        <strain evidence="1 2">CENA595</strain>
    </source>
</reference>
<dbReference type="EMBL" id="JYON01000002">
    <property type="protein sequence ID" value="KJH73022.1"/>
    <property type="molecule type" value="Genomic_DNA"/>
</dbReference>
<evidence type="ECO:0000313" key="2">
    <source>
        <dbReference type="Proteomes" id="UP000032452"/>
    </source>
</evidence>
<dbReference type="RefSeq" id="WP_045053114.1">
    <property type="nucleotide sequence ID" value="NZ_CAWMDP010000059.1"/>
</dbReference>
<protein>
    <submittedName>
        <fullName evidence="1">Uncharacterized protein</fullName>
    </submittedName>
</protein>
<accession>A0A0D8ZX97</accession>
<dbReference type="STRING" id="1618023.UH38_02825"/>